<protein>
    <recommendedName>
        <fullName evidence="2">BFD-like [2Fe-2S]-binding domain-containing protein</fullName>
    </recommendedName>
</protein>
<dbReference type="Gene3D" id="1.10.10.1100">
    <property type="entry name" value="BFD-like [2Fe-2S]-binding domain"/>
    <property type="match status" value="1"/>
</dbReference>
<reference evidence="3 4" key="1">
    <citation type="submission" date="2007-06" db="EMBL/GenBank/DDBJ databases">
        <authorList>
            <person name="Shimkets L."/>
            <person name="Ferriera S."/>
            <person name="Johnson J."/>
            <person name="Kravitz S."/>
            <person name="Beeson K."/>
            <person name="Sutton G."/>
            <person name="Rogers Y.-H."/>
            <person name="Friedman R."/>
            <person name="Frazier M."/>
            <person name="Venter J.C."/>
        </authorList>
    </citation>
    <scope>NUCLEOTIDE SEQUENCE [LARGE SCALE GENOMIC DNA]</scope>
    <source>
        <strain evidence="3 4">SIR-1</strain>
    </source>
</reference>
<name>A6GK04_9BACT</name>
<dbReference type="Pfam" id="PF04324">
    <property type="entry name" value="Fer2_BFD"/>
    <property type="match status" value="1"/>
</dbReference>
<evidence type="ECO:0000313" key="3">
    <source>
        <dbReference type="EMBL" id="EDM73805.1"/>
    </source>
</evidence>
<dbReference type="STRING" id="391625.PPSIR1_12398"/>
<feature type="region of interest" description="Disordered" evidence="1">
    <location>
        <begin position="82"/>
        <end position="102"/>
    </location>
</feature>
<dbReference type="OrthoDB" id="1145at2"/>
<dbReference type="EMBL" id="ABCS01000174">
    <property type="protein sequence ID" value="EDM73805.1"/>
    <property type="molecule type" value="Genomic_DNA"/>
</dbReference>
<dbReference type="InterPro" id="IPR041854">
    <property type="entry name" value="BFD-like_2Fe2S-bd_dom_sf"/>
</dbReference>
<evidence type="ECO:0000259" key="2">
    <source>
        <dbReference type="Pfam" id="PF04324"/>
    </source>
</evidence>
<evidence type="ECO:0000313" key="4">
    <source>
        <dbReference type="Proteomes" id="UP000005801"/>
    </source>
</evidence>
<organism evidence="3 4">
    <name type="scientific">Plesiocystis pacifica SIR-1</name>
    <dbReference type="NCBI Taxonomy" id="391625"/>
    <lineage>
        <taxon>Bacteria</taxon>
        <taxon>Pseudomonadati</taxon>
        <taxon>Myxococcota</taxon>
        <taxon>Polyangia</taxon>
        <taxon>Nannocystales</taxon>
        <taxon>Nannocystaceae</taxon>
        <taxon>Plesiocystis</taxon>
    </lineage>
</organism>
<dbReference type="Proteomes" id="UP000005801">
    <property type="component" value="Unassembled WGS sequence"/>
</dbReference>
<dbReference type="AlphaFoldDB" id="A6GK04"/>
<feature type="domain" description="BFD-like [2Fe-2S]-binding" evidence="2">
    <location>
        <begin position="7"/>
        <end position="55"/>
    </location>
</feature>
<keyword evidence="4" id="KW-1185">Reference proteome</keyword>
<gene>
    <name evidence="3" type="ORF">PPSIR1_12398</name>
</gene>
<accession>A6GK04</accession>
<comment type="caution">
    <text evidence="3">The sequence shown here is derived from an EMBL/GenBank/DDBJ whole genome shotgun (WGS) entry which is preliminary data.</text>
</comment>
<sequence>MSVEDPIVCQCICVRESEVLDAIRGGAGTVEEIGDACDAGNGCQSCRVILRSMLREQAKRDLARSRAPRSLHQLTLFDAVEAGARGRRGATPQGSHRKPEDR</sequence>
<dbReference type="InterPro" id="IPR007419">
    <property type="entry name" value="BFD-like_2Fe2S-bd_dom"/>
</dbReference>
<evidence type="ECO:0000256" key="1">
    <source>
        <dbReference type="SAM" id="MobiDB-lite"/>
    </source>
</evidence>
<proteinExistence type="predicted"/>
<dbReference type="RefSeq" id="WP_006977040.1">
    <property type="nucleotide sequence ID" value="NZ_ABCS01000174.1"/>
</dbReference>